<comment type="caution">
    <text evidence="1">The sequence shown here is derived from an EMBL/GenBank/DDBJ whole genome shotgun (WGS) entry which is preliminary data.</text>
</comment>
<sequence>MTEKRIAIANLAQSEIKGRNFVTFDVAMNGHVIATVDAPLMSGRILWTHAAFHGFSDFNPGEKVLLEAEVDRALSPPATVGQAPLWRHH</sequence>
<name>A0A4S8Q4E7_9HYPH</name>
<proteinExistence type="predicted"/>
<dbReference type="RefSeq" id="WP_136538569.1">
    <property type="nucleotide sequence ID" value="NZ_STGU01000002.1"/>
</dbReference>
<evidence type="ECO:0000313" key="2">
    <source>
        <dbReference type="Proteomes" id="UP000307378"/>
    </source>
</evidence>
<gene>
    <name evidence="1" type="ORF">FAA86_04580</name>
</gene>
<dbReference type="EMBL" id="STGU01000002">
    <property type="protein sequence ID" value="THV38081.1"/>
    <property type="molecule type" value="Genomic_DNA"/>
</dbReference>
<organism evidence="1 2">
    <name type="scientific">Rhizobium rosettiformans W3</name>
    <dbReference type="NCBI Taxonomy" id="538378"/>
    <lineage>
        <taxon>Bacteria</taxon>
        <taxon>Pseudomonadati</taxon>
        <taxon>Pseudomonadota</taxon>
        <taxon>Alphaproteobacteria</taxon>
        <taxon>Hyphomicrobiales</taxon>
        <taxon>Rhizobiaceae</taxon>
        <taxon>Rhizobium/Agrobacterium group</taxon>
        <taxon>Rhizobium</taxon>
    </lineage>
</organism>
<dbReference type="AlphaFoldDB" id="A0A4S8Q4E7"/>
<dbReference type="Proteomes" id="UP000307378">
    <property type="component" value="Unassembled WGS sequence"/>
</dbReference>
<reference evidence="1 2" key="1">
    <citation type="submission" date="2019-04" db="EMBL/GenBank/DDBJ databases">
        <title>genome sequence of strain W3.</title>
        <authorList>
            <person name="Gao J."/>
            <person name="Sun J."/>
        </authorList>
    </citation>
    <scope>NUCLEOTIDE SEQUENCE [LARGE SCALE GENOMIC DNA]</scope>
    <source>
        <strain evidence="1 2">W3</strain>
    </source>
</reference>
<accession>A0A4S8Q4E7</accession>
<evidence type="ECO:0000313" key="1">
    <source>
        <dbReference type="EMBL" id="THV38081.1"/>
    </source>
</evidence>
<protein>
    <submittedName>
        <fullName evidence="1">Uncharacterized protein</fullName>
    </submittedName>
</protein>